<gene>
    <name evidence="2" type="ORF">FZEAL_6549</name>
</gene>
<organism evidence="2 3">
    <name type="scientific">Fusarium zealandicum</name>
    <dbReference type="NCBI Taxonomy" id="1053134"/>
    <lineage>
        <taxon>Eukaryota</taxon>
        <taxon>Fungi</taxon>
        <taxon>Dikarya</taxon>
        <taxon>Ascomycota</taxon>
        <taxon>Pezizomycotina</taxon>
        <taxon>Sordariomycetes</taxon>
        <taxon>Hypocreomycetidae</taxon>
        <taxon>Hypocreales</taxon>
        <taxon>Nectriaceae</taxon>
        <taxon>Fusarium</taxon>
        <taxon>Fusarium staphyleae species complex</taxon>
    </lineage>
</organism>
<feature type="region of interest" description="Disordered" evidence="1">
    <location>
        <begin position="108"/>
        <end position="345"/>
    </location>
</feature>
<accession>A0A8H4UIK7</accession>
<dbReference type="AlphaFoldDB" id="A0A8H4UIK7"/>
<evidence type="ECO:0000256" key="1">
    <source>
        <dbReference type="SAM" id="MobiDB-lite"/>
    </source>
</evidence>
<reference evidence="2" key="1">
    <citation type="journal article" date="2020" name="BMC Genomics">
        <title>Correction to: Identification and distribution of gene clusters required for synthesis of sphingolipid metabolism inhibitors in diverse species of the filamentous fungus Fusarium.</title>
        <authorList>
            <person name="Kim H.S."/>
            <person name="Lohmar J.M."/>
            <person name="Busman M."/>
            <person name="Brown D.W."/>
            <person name="Naumann T.A."/>
            <person name="Divon H.H."/>
            <person name="Lysoe E."/>
            <person name="Uhlig S."/>
            <person name="Proctor R.H."/>
        </authorList>
    </citation>
    <scope>NUCLEOTIDE SEQUENCE</scope>
    <source>
        <strain evidence="2">NRRL 22465</strain>
    </source>
</reference>
<comment type="caution">
    <text evidence="2">The sequence shown here is derived from an EMBL/GenBank/DDBJ whole genome shotgun (WGS) entry which is preliminary data.</text>
</comment>
<dbReference type="EMBL" id="JABEYC010000484">
    <property type="protein sequence ID" value="KAF4976835.1"/>
    <property type="molecule type" value="Genomic_DNA"/>
</dbReference>
<sequence length="345" mass="38346">MRLQAHYKSAPIDQFKSQAKHAARLKPPARRPIGYIQTPWGPIARYPIPVPTVRDAEASRPYPQFIYQISKEREWIKDEMAYTAPGSAIELDAIAYESVKNNWIKGGIWRPEWDDQPGGTWKHEEPEPESEDEEENTGEAPQPPSNPSSRRLSDTADDGQPTLARYPNLFARAPIHEGANDRTDGGPARGTRGAEADLPPLERSNIPPRPRRSKRTRESDTFADEQPPKRSRYNTRHSRNVITNGATLERAVSATEGTRGERVGATSIPLRRSPGIPAKQAAQAAQAANVLAEPQRGQPRSVQTKAANRARPRRGDRGRGHGNNTPIPKSNVTKGARTIRTKTRK</sequence>
<feature type="compositionally biased region" description="Basic residues" evidence="1">
    <location>
        <begin position="229"/>
        <end position="239"/>
    </location>
</feature>
<protein>
    <submittedName>
        <fullName evidence="2">Uncharacterized protein</fullName>
    </submittedName>
</protein>
<evidence type="ECO:0000313" key="2">
    <source>
        <dbReference type="EMBL" id="KAF4976835.1"/>
    </source>
</evidence>
<feature type="compositionally biased region" description="Low complexity" evidence="1">
    <location>
        <begin position="278"/>
        <end position="288"/>
    </location>
</feature>
<feature type="compositionally biased region" description="Acidic residues" evidence="1">
    <location>
        <begin position="126"/>
        <end position="137"/>
    </location>
</feature>
<name>A0A8H4UIK7_9HYPO</name>
<dbReference type="OrthoDB" id="5401786at2759"/>
<evidence type="ECO:0000313" key="3">
    <source>
        <dbReference type="Proteomes" id="UP000635477"/>
    </source>
</evidence>
<proteinExistence type="predicted"/>
<keyword evidence="3" id="KW-1185">Reference proteome</keyword>
<dbReference type="Proteomes" id="UP000635477">
    <property type="component" value="Unassembled WGS sequence"/>
</dbReference>
<reference evidence="2" key="2">
    <citation type="submission" date="2020-05" db="EMBL/GenBank/DDBJ databases">
        <authorList>
            <person name="Kim H.-S."/>
            <person name="Proctor R.H."/>
            <person name="Brown D.W."/>
        </authorList>
    </citation>
    <scope>NUCLEOTIDE SEQUENCE</scope>
    <source>
        <strain evidence="2">NRRL 22465</strain>
    </source>
</reference>
<feature type="compositionally biased region" description="Basic and acidic residues" evidence="1">
    <location>
        <begin position="174"/>
        <end position="184"/>
    </location>
</feature>